<dbReference type="AlphaFoldDB" id="A0A0G3H6B6"/>
<reference evidence="3" key="2">
    <citation type="submission" date="2015-05" db="EMBL/GenBank/DDBJ databases">
        <title>Complete genome sequence of Corynebacterium mustelae DSM 45274, isolated from various tissues of a male ferret with lethal sepsis.</title>
        <authorList>
            <person name="Ruckert C."/>
            <person name="Albersmeier A."/>
            <person name="Winkler A."/>
            <person name="Tauch A."/>
        </authorList>
    </citation>
    <scope>NUCLEOTIDE SEQUENCE [LARGE SCALE GENOMIC DNA]</scope>
    <source>
        <strain evidence="3">DSM 45274</strain>
    </source>
</reference>
<evidence type="ECO:0000313" key="2">
    <source>
        <dbReference type="EMBL" id="AKK06642.1"/>
    </source>
</evidence>
<dbReference type="Proteomes" id="UP000035199">
    <property type="component" value="Chromosome"/>
</dbReference>
<organism evidence="2 3">
    <name type="scientific">Corynebacterium mustelae</name>
    <dbReference type="NCBI Taxonomy" id="571915"/>
    <lineage>
        <taxon>Bacteria</taxon>
        <taxon>Bacillati</taxon>
        <taxon>Actinomycetota</taxon>
        <taxon>Actinomycetes</taxon>
        <taxon>Mycobacteriales</taxon>
        <taxon>Corynebacteriaceae</taxon>
        <taxon>Corynebacterium</taxon>
    </lineage>
</organism>
<keyword evidence="3" id="KW-1185">Reference proteome</keyword>
<feature type="transmembrane region" description="Helical" evidence="1">
    <location>
        <begin position="12"/>
        <end position="37"/>
    </location>
</feature>
<keyword evidence="1" id="KW-1133">Transmembrane helix</keyword>
<keyword evidence="1" id="KW-0812">Transmembrane</keyword>
<dbReference type="STRING" id="571915.CMUST_11655"/>
<dbReference type="PATRIC" id="fig|571915.4.peg.2489"/>
<protein>
    <submittedName>
        <fullName evidence="2">Uncharacterized protein</fullName>
    </submittedName>
</protein>
<gene>
    <name evidence="2" type="ORF">CMUST_11655</name>
</gene>
<accession>A0A0G3H6B6</accession>
<evidence type="ECO:0000256" key="1">
    <source>
        <dbReference type="SAM" id="Phobius"/>
    </source>
</evidence>
<evidence type="ECO:0000313" key="3">
    <source>
        <dbReference type="Proteomes" id="UP000035199"/>
    </source>
</evidence>
<sequence length="71" mass="7873">MGDSISQFLTTIPFALQFAIMFLVVVPICALLAMVWLRLVDVCGAAYLRLIDTGHAKLKNLKAKSPTRDHK</sequence>
<reference evidence="2 3" key="1">
    <citation type="journal article" date="2015" name="Genome Announc.">
        <title>Complete Genome Sequence of the Type Strain Corynebacterium mustelae DSM 45274, Isolated from Various Tissues of a Male Ferret with Lethal Sepsis.</title>
        <authorList>
            <person name="Ruckert C."/>
            <person name="Eimer J."/>
            <person name="Winkler A."/>
            <person name="Tauch A."/>
        </authorList>
    </citation>
    <scope>NUCLEOTIDE SEQUENCE [LARGE SCALE GENOMIC DNA]</scope>
    <source>
        <strain evidence="2 3">DSM 45274</strain>
    </source>
</reference>
<keyword evidence="1" id="KW-0472">Membrane</keyword>
<dbReference type="EMBL" id="CP011542">
    <property type="protein sequence ID" value="AKK06642.1"/>
    <property type="molecule type" value="Genomic_DNA"/>
</dbReference>
<proteinExistence type="predicted"/>
<dbReference type="KEGG" id="cmv:CMUST_11655"/>
<name>A0A0G3H6B6_9CORY</name>